<evidence type="ECO:0000256" key="1">
    <source>
        <dbReference type="ARBA" id="ARBA00004651"/>
    </source>
</evidence>
<dbReference type="Proteomes" id="UP000199315">
    <property type="component" value="Unassembled WGS sequence"/>
</dbReference>
<name>A0A1D3TRB0_9FIRM</name>
<reference evidence="9 10" key="1">
    <citation type="submission" date="2016-09" db="EMBL/GenBank/DDBJ databases">
        <authorList>
            <person name="Capua I."/>
            <person name="De Benedictis P."/>
            <person name="Joannis T."/>
            <person name="Lombin L.H."/>
            <person name="Cattoli G."/>
        </authorList>
    </citation>
    <scope>NUCLEOTIDE SEQUENCE [LARGE SCALE GENOMIC DNA]</scope>
    <source>
        <strain evidence="9 10">GluBS11</strain>
    </source>
</reference>
<dbReference type="InterPro" id="IPR050445">
    <property type="entry name" value="Bact_polysacc_biosynth/exp"/>
</dbReference>
<dbReference type="PANTHER" id="PTHR32309:SF13">
    <property type="entry name" value="FERRIC ENTEROBACTIN TRANSPORT PROTEIN FEPE"/>
    <property type="match status" value="1"/>
</dbReference>
<protein>
    <submittedName>
        <fullName evidence="9">Capsular polysaccharide biosynthesis protein</fullName>
    </submittedName>
</protein>
<feature type="domain" description="Polysaccharide chain length determinant N-terminal" evidence="8">
    <location>
        <begin position="13"/>
        <end position="101"/>
    </location>
</feature>
<evidence type="ECO:0000259" key="8">
    <source>
        <dbReference type="Pfam" id="PF02706"/>
    </source>
</evidence>
<feature type="transmembrane region" description="Helical" evidence="7">
    <location>
        <begin position="184"/>
        <end position="204"/>
    </location>
</feature>
<dbReference type="GO" id="GO:0005886">
    <property type="term" value="C:plasma membrane"/>
    <property type="evidence" value="ECO:0007669"/>
    <property type="project" value="UniProtKB-SubCell"/>
</dbReference>
<evidence type="ECO:0000256" key="5">
    <source>
        <dbReference type="ARBA" id="ARBA00022989"/>
    </source>
</evidence>
<dbReference type="PANTHER" id="PTHR32309">
    <property type="entry name" value="TYROSINE-PROTEIN KINASE"/>
    <property type="match status" value="1"/>
</dbReference>
<keyword evidence="10" id="KW-1185">Reference proteome</keyword>
<comment type="subcellular location">
    <subcellularLocation>
        <location evidence="1">Cell membrane</location>
        <topology evidence="1">Multi-pass membrane protein</topology>
    </subcellularLocation>
</comment>
<evidence type="ECO:0000313" key="9">
    <source>
        <dbReference type="EMBL" id="SCP96247.1"/>
    </source>
</evidence>
<keyword evidence="3" id="KW-1003">Cell membrane</keyword>
<dbReference type="InterPro" id="IPR003856">
    <property type="entry name" value="LPS_length_determ_N"/>
</dbReference>
<keyword evidence="5 7" id="KW-1133">Transmembrane helix</keyword>
<dbReference type="EMBL" id="FMKA01000004">
    <property type="protein sequence ID" value="SCP96247.1"/>
    <property type="molecule type" value="Genomic_DNA"/>
</dbReference>
<dbReference type="Pfam" id="PF02706">
    <property type="entry name" value="Wzz"/>
    <property type="match status" value="1"/>
</dbReference>
<evidence type="ECO:0000256" key="2">
    <source>
        <dbReference type="ARBA" id="ARBA00006683"/>
    </source>
</evidence>
<sequence>MEPNNNQSPDELEIDLKQLVFILLDKLWIILLAAITIGLAAFIFSRFMIDPIYESTSKVYILNRQDTGTTTLSDIQSSTQLTKDYQILIKSRPVTEQVISGLDLNLTAEALSEMITVNSPVDTRILEITVSNTDPYMAKNIVDELTEVSSVRIAEVMDIEKVNVAEDGNLPTAPVSPSIMKNTAIGAVLGMVLACAVILLIFILDDSIKDESDIEKYLNLSVLGSIPMAEEESKGRKKDKKKDGKKGR</sequence>
<gene>
    <name evidence="9" type="ORF">SAMN05421730_100440</name>
</gene>
<organism evidence="9 10">
    <name type="scientific">Anaerobium acetethylicum</name>
    <dbReference type="NCBI Taxonomy" id="1619234"/>
    <lineage>
        <taxon>Bacteria</taxon>
        <taxon>Bacillati</taxon>
        <taxon>Bacillota</taxon>
        <taxon>Clostridia</taxon>
        <taxon>Lachnospirales</taxon>
        <taxon>Lachnospiraceae</taxon>
        <taxon>Anaerobium</taxon>
    </lineage>
</organism>
<evidence type="ECO:0000256" key="7">
    <source>
        <dbReference type="SAM" id="Phobius"/>
    </source>
</evidence>
<accession>A0A1D3TRB0</accession>
<proteinExistence type="inferred from homology"/>
<evidence type="ECO:0000256" key="3">
    <source>
        <dbReference type="ARBA" id="ARBA00022475"/>
    </source>
</evidence>
<evidence type="ECO:0000313" key="10">
    <source>
        <dbReference type="Proteomes" id="UP000199315"/>
    </source>
</evidence>
<comment type="similarity">
    <text evidence="2">Belongs to the CpsC/CapA family.</text>
</comment>
<evidence type="ECO:0000256" key="4">
    <source>
        <dbReference type="ARBA" id="ARBA00022692"/>
    </source>
</evidence>
<evidence type="ECO:0000256" key="6">
    <source>
        <dbReference type="ARBA" id="ARBA00023136"/>
    </source>
</evidence>
<feature type="transmembrane region" description="Helical" evidence="7">
    <location>
        <begin position="27"/>
        <end position="49"/>
    </location>
</feature>
<dbReference type="RefSeq" id="WP_091231284.1">
    <property type="nucleotide sequence ID" value="NZ_FMKA01000004.1"/>
</dbReference>
<dbReference type="GO" id="GO:0004713">
    <property type="term" value="F:protein tyrosine kinase activity"/>
    <property type="evidence" value="ECO:0007669"/>
    <property type="project" value="TreeGrafter"/>
</dbReference>
<keyword evidence="6 7" id="KW-0472">Membrane</keyword>
<dbReference type="OrthoDB" id="2360475at2"/>
<keyword evidence="4 7" id="KW-0812">Transmembrane</keyword>
<dbReference type="AlphaFoldDB" id="A0A1D3TRB0"/>
<dbReference type="STRING" id="1619234.SAMN05421730_100440"/>